<dbReference type="STRING" id="180163.SAMN02745174_00840"/>
<name>A0A1T4LGD3_9FUSO</name>
<evidence type="ECO:0000313" key="1">
    <source>
        <dbReference type="EMBL" id="SJZ53812.1"/>
    </source>
</evidence>
<dbReference type="AlphaFoldDB" id="A0A1T4LGD3"/>
<gene>
    <name evidence="1" type="ORF">SAMN02745174_00840</name>
</gene>
<evidence type="ECO:0000313" key="2">
    <source>
        <dbReference type="Proteomes" id="UP000191153"/>
    </source>
</evidence>
<dbReference type="Pfam" id="PF01263">
    <property type="entry name" value="Aldose_epim"/>
    <property type="match status" value="1"/>
</dbReference>
<dbReference type="GO" id="GO:0005975">
    <property type="term" value="P:carbohydrate metabolic process"/>
    <property type="evidence" value="ECO:0007669"/>
    <property type="project" value="InterPro"/>
</dbReference>
<dbReference type="Gene3D" id="2.70.98.10">
    <property type="match status" value="1"/>
</dbReference>
<protein>
    <submittedName>
        <fullName evidence="1">Galactose mutarotase</fullName>
    </submittedName>
</protein>
<sequence length="280" mass="32110">MVTIENGYLKVKISKIGAELQSILCKFNKKDYLIEKTSTTIFPIIGPLQNNSYTYNSKEFSMNFNGFIQKTSFFIEDVNPEAVIFKCSSTPETYSIYPFNFELYIKYSLNLNTVKVEYLVKNIDNKTIYFHLGSNSNVSLQGNALDNYLITVSPNRSLISSKFTLDKNFFTKKETKSFKTPIKLNRTILNEHPLIFKSSDVNTISLLKKNTRDGIVIQSHKFDYITLIEHGKENSVTIGAWNGISDEETTSKDIKKKGKIKSLEKGKTFNCLFTMEVIYF</sequence>
<dbReference type="EMBL" id="FUWX01000006">
    <property type="protein sequence ID" value="SJZ53812.1"/>
    <property type="molecule type" value="Genomic_DNA"/>
</dbReference>
<dbReference type="RefSeq" id="WP_078693373.1">
    <property type="nucleotide sequence ID" value="NZ_FUWX01000006.1"/>
</dbReference>
<organism evidence="1 2">
    <name type="scientific">Cetobacterium ceti</name>
    <dbReference type="NCBI Taxonomy" id="180163"/>
    <lineage>
        <taxon>Bacteria</taxon>
        <taxon>Fusobacteriati</taxon>
        <taxon>Fusobacteriota</taxon>
        <taxon>Fusobacteriia</taxon>
        <taxon>Fusobacteriales</taxon>
        <taxon>Fusobacteriaceae</taxon>
        <taxon>Cetobacterium</taxon>
    </lineage>
</organism>
<accession>A0A1T4LGD3</accession>
<dbReference type="InterPro" id="IPR014718">
    <property type="entry name" value="GH-type_carb-bd"/>
</dbReference>
<dbReference type="SUPFAM" id="SSF74650">
    <property type="entry name" value="Galactose mutarotase-like"/>
    <property type="match status" value="1"/>
</dbReference>
<dbReference type="OrthoDB" id="9795355at2"/>
<reference evidence="1 2" key="1">
    <citation type="submission" date="2017-02" db="EMBL/GenBank/DDBJ databases">
        <authorList>
            <person name="Peterson S.W."/>
        </authorList>
    </citation>
    <scope>NUCLEOTIDE SEQUENCE [LARGE SCALE GENOMIC DNA]</scope>
    <source>
        <strain evidence="1 2">ATCC 700028</strain>
    </source>
</reference>
<dbReference type="InterPro" id="IPR008183">
    <property type="entry name" value="Aldose_1/G6P_1-epimerase"/>
</dbReference>
<dbReference type="Proteomes" id="UP000191153">
    <property type="component" value="Unassembled WGS sequence"/>
</dbReference>
<dbReference type="InterPro" id="IPR011013">
    <property type="entry name" value="Gal_mutarotase_sf_dom"/>
</dbReference>
<proteinExistence type="predicted"/>
<dbReference type="GO" id="GO:0030246">
    <property type="term" value="F:carbohydrate binding"/>
    <property type="evidence" value="ECO:0007669"/>
    <property type="project" value="InterPro"/>
</dbReference>
<dbReference type="GO" id="GO:0016853">
    <property type="term" value="F:isomerase activity"/>
    <property type="evidence" value="ECO:0007669"/>
    <property type="project" value="InterPro"/>
</dbReference>
<keyword evidence="2" id="KW-1185">Reference proteome</keyword>